<dbReference type="GO" id="GO:0016757">
    <property type="term" value="F:glycosyltransferase activity"/>
    <property type="evidence" value="ECO:0007669"/>
    <property type="project" value="UniProtKB-KW"/>
</dbReference>
<dbReference type="SUPFAM" id="SSF53335">
    <property type="entry name" value="S-adenosyl-L-methionine-dependent methyltransferases"/>
    <property type="match status" value="1"/>
</dbReference>
<dbReference type="CDD" id="cd02440">
    <property type="entry name" value="AdoMet_MTases"/>
    <property type="match status" value="1"/>
</dbReference>
<keyword evidence="1" id="KW-0175">Coiled coil</keyword>
<sequence length="1112" mass="124148">MEFTGERYVPTEAGEIRHEHLHRYAWCARLVEGKDVLDIACGEGYGSAMLAHRARSVKGVDIAGDAVAHASATYQGIHGLEFMQGNAAEIPLDDNSVDVVVSFETIEHHDRHREMLSEIRRVLRPDGLLVISSPNRVVYSELAGHHNEFHVKELDFAEFDAVLQEQFDDICYFGQRLAVGSSIFTLQGAGTAQTVDALTDTGSEVVERAASLADPVYFIAVAGALNAELQIKLRPSVLFSEAEDLYTHHREVARWASGLDAEMNELQGVHGRLVKEHEAVAAWAKSLDAELAQERERYGKLVAEHDGAATWAKSLDAELATLQSQHAALADKHEEANRLVHSLNSELADRNTFVASLQEEQSRLKARAELLTGELAALHRDHELILSSRSWKLTRPLRAAGRLLRGDWRALRGAIRERYAHTAGQSVQSLAGSAAKLPAVALGEPAESLASLLQSVAELAFPFYNEPHVTIIIPTYGNLAITIACLRSIAAHPPQVPYEVLIAEDASGDPDIHALAGVPGLRFESNPENLGFLRSCNRAAGLARGRYLYFLNNDTEVTEGWLDSMLDVFGRFPDCGMVGSKLVYPDGRLQEAGGIMWKDASAWNYGRLDDPGRSIYNYVRETDYCSGASLLIPAELFERLGRFDERYVPAYCEDSDLAFKVREAGLKLYYQPRSVVVHHEGVSHGTDVNSGIKAYQVENQRRFYERWHEVLKREHFPNGENVFRARGRTRTTHTILIVDHYIPQPDRDAGSRTIWQFIRMFIRRGFSVKFWPENLHNDPAYAPLLQQNGVEVVYGAEYHQGFEQWMQQHVAEIDAVLLSRPHIAVNFIGVVRKFSSAPLLYYGHDVHYLRIEDQLRMQPADKLLRAECDRARKLEHEVWKLVDAVYYPSVSETQHVRAWLDEHAPKVHSHTIAAYAFDDFPEHPDANLANRHDLVFVAGFAHPPNVDAAEWFVREVLPLVRRRRPQIHLDLVGSNPSDEVKALHGDGVTVTGFVTDEELAARYANARVVVAPLRFGGGMKGKVIEAMRFGVPCVTTSAGVQGLEQTGGFLAAADTAEDFAERVLHLLDDDAAWRRNSAAGQAFVRANFTEEAQWCEFAQELPWEVAAGERAP</sequence>
<evidence type="ECO:0000256" key="1">
    <source>
        <dbReference type="SAM" id="Coils"/>
    </source>
</evidence>
<dbReference type="InterPro" id="IPR013216">
    <property type="entry name" value="Methyltransf_11"/>
</dbReference>
<name>A0ABV2PZK3_9GAMM</name>
<dbReference type="PANTHER" id="PTHR43179">
    <property type="entry name" value="RHAMNOSYLTRANSFERASE WBBL"/>
    <property type="match status" value="1"/>
</dbReference>
<feature type="domain" description="Methyltransferase type 11" evidence="3">
    <location>
        <begin position="37"/>
        <end position="131"/>
    </location>
</feature>
<dbReference type="EC" id="2.4.1.-" evidence="4"/>
<protein>
    <submittedName>
        <fullName evidence="4">GT2 family glycosyltransferase/SAM-dependent methyltransferase</fullName>
        <ecNumber evidence="4">2.4.1.-</ecNumber>
    </submittedName>
</protein>
<accession>A0ABV2PZK3</accession>
<dbReference type="InterPro" id="IPR029044">
    <property type="entry name" value="Nucleotide-diphossugar_trans"/>
</dbReference>
<dbReference type="Pfam" id="PF08241">
    <property type="entry name" value="Methyltransf_11"/>
    <property type="match status" value="1"/>
</dbReference>
<evidence type="ECO:0000313" key="5">
    <source>
        <dbReference type="Proteomes" id="UP001549251"/>
    </source>
</evidence>
<dbReference type="Pfam" id="PF00535">
    <property type="entry name" value="Glycos_transf_2"/>
    <property type="match status" value="1"/>
</dbReference>
<dbReference type="RefSeq" id="WP_354551538.1">
    <property type="nucleotide sequence ID" value="NZ_JBEPSD010000003.1"/>
</dbReference>
<keyword evidence="4" id="KW-0808">Transferase</keyword>
<gene>
    <name evidence="4" type="ORF">ABIE04_002854</name>
</gene>
<dbReference type="EMBL" id="JBEPSD010000003">
    <property type="protein sequence ID" value="MET4570475.1"/>
    <property type="molecule type" value="Genomic_DNA"/>
</dbReference>
<organism evidence="4 5">
    <name type="scientific">Rhodanobacter soli</name>
    <dbReference type="NCBI Taxonomy" id="590609"/>
    <lineage>
        <taxon>Bacteria</taxon>
        <taxon>Pseudomonadati</taxon>
        <taxon>Pseudomonadota</taxon>
        <taxon>Gammaproteobacteria</taxon>
        <taxon>Lysobacterales</taxon>
        <taxon>Rhodanobacteraceae</taxon>
        <taxon>Rhodanobacter</taxon>
    </lineage>
</organism>
<dbReference type="CDD" id="cd03801">
    <property type="entry name" value="GT4_PimA-like"/>
    <property type="match status" value="1"/>
</dbReference>
<dbReference type="PANTHER" id="PTHR43179:SF7">
    <property type="entry name" value="RHAMNOSYLTRANSFERASE WBBL"/>
    <property type="match status" value="1"/>
</dbReference>
<keyword evidence="4" id="KW-0489">Methyltransferase</keyword>
<feature type="coiled-coil region" evidence="1">
    <location>
        <begin position="284"/>
        <end position="374"/>
    </location>
</feature>
<dbReference type="Gene3D" id="3.40.50.150">
    <property type="entry name" value="Vaccinia Virus protein VP39"/>
    <property type="match status" value="1"/>
</dbReference>
<proteinExistence type="predicted"/>
<keyword evidence="4" id="KW-0328">Glycosyltransferase</keyword>
<dbReference type="Gene3D" id="3.40.50.2000">
    <property type="entry name" value="Glycogen Phosphorylase B"/>
    <property type="match status" value="1"/>
</dbReference>
<dbReference type="GO" id="GO:0008168">
    <property type="term" value="F:methyltransferase activity"/>
    <property type="evidence" value="ECO:0007669"/>
    <property type="project" value="UniProtKB-KW"/>
</dbReference>
<dbReference type="Proteomes" id="UP001549251">
    <property type="component" value="Unassembled WGS sequence"/>
</dbReference>
<keyword evidence="5" id="KW-1185">Reference proteome</keyword>
<comment type="caution">
    <text evidence="4">The sequence shown here is derived from an EMBL/GenBank/DDBJ whole genome shotgun (WGS) entry which is preliminary data.</text>
</comment>
<dbReference type="Gene3D" id="3.90.550.10">
    <property type="entry name" value="Spore Coat Polysaccharide Biosynthesis Protein SpsA, Chain A"/>
    <property type="match status" value="1"/>
</dbReference>
<reference evidence="4 5" key="1">
    <citation type="submission" date="2024-06" db="EMBL/GenBank/DDBJ databases">
        <title>Sorghum-associated microbial communities from plants grown in Nebraska, USA.</title>
        <authorList>
            <person name="Schachtman D."/>
        </authorList>
    </citation>
    <scope>NUCLEOTIDE SEQUENCE [LARGE SCALE GENOMIC DNA]</scope>
    <source>
        <strain evidence="4 5">1757</strain>
    </source>
</reference>
<dbReference type="SUPFAM" id="SSF53448">
    <property type="entry name" value="Nucleotide-diphospho-sugar transferases"/>
    <property type="match status" value="1"/>
</dbReference>
<evidence type="ECO:0000259" key="3">
    <source>
        <dbReference type="Pfam" id="PF08241"/>
    </source>
</evidence>
<evidence type="ECO:0000313" key="4">
    <source>
        <dbReference type="EMBL" id="MET4570475.1"/>
    </source>
</evidence>
<dbReference type="GO" id="GO:0032259">
    <property type="term" value="P:methylation"/>
    <property type="evidence" value="ECO:0007669"/>
    <property type="project" value="UniProtKB-KW"/>
</dbReference>
<dbReference type="InterPro" id="IPR001173">
    <property type="entry name" value="Glyco_trans_2-like"/>
</dbReference>
<dbReference type="Gene3D" id="1.10.287.1490">
    <property type="match status" value="1"/>
</dbReference>
<evidence type="ECO:0000259" key="2">
    <source>
        <dbReference type="Pfam" id="PF00535"/>
    </source>
</evidence>
<feature type="domain" description="Glycosyltransferase 2-like" evidence="2">
    <location>
        <begin position="470"/>
        <end position="591"/>
    </location>
</feature>
<dbReference type="SUPFAM" id="SSF53756">
    <property type="entry name" value="UDP-Glycosyltransferase/glycogen phosphorylase"/>
    <property type="match status" value="1"/>
</dbReference>
<dbReference type="InterPro" id="IPR029063">
    <property type="entry name" value="SAM-dependent_MTases_sf"/>
</dbReference>
<dbReference type="CDD" id="cd04186">
    <property type="entry name" value="GT_2_like_c"/>
    <property type="match status" value="1"/>
</dbReference>
<dbReference type="Pfam" id="PF13692">
    <property type="entry name" value="Glyco_trans_1_4"/>
    <property type="match status" value="1"/>
</dbReference>